<organism evidence="4 5">
    <name type="scientific">Cohaesibacter celericrescens</name>
    <dbReference type="NCBI Taxonomy" id="2067669"/>
    <lineage>
        <taxon>Bacteria</taxon>
        <taxon>Pseudomonadati</taxon>
        <taxon>Pseudomonadota</taxon>
        <taxon>Alphaproteobacteria</taxon>
        <taxon>Hyphomicrobiales</taxon>
        <taxon>Cohaesibacteraceae</taxon>
    </lineage>
</organism>
<dbReference type="Gene3D" id="2.60.40.2500">
    <property type="match status" value="1"/>
</dbReference>
<protein>
    <recommendedName>
        <fullName evidence="6">Conjugal transfer protein TrbG</fullName>
    </recommendedName>
</protein>
<dbReference type="Proteomes" id="UP000234881">
    <property type="component" value="Unassembled WGS sequence"/>
</dbReference>
<comment type="similarity">
    <text evidence="1">Belongs to the TrbG/VirB9 family.</text>
</comment>
<evidence type="ECO:0000256" key="2">
    <source>
        <dbReference type="ARBA" id="ARBA00022729"/>
    </source>
</evidence>
<reference evidence="4 5" key="1">
    <citation type="submission" date="2018-01" db="EMBL/GenBank/DDBJ databases">
        <title>The draft genome sequence of Cohaesibacter sp. H1304.</title>
        <authorList>
            <person name="Wang N.-N."/>
            <person name="Du Z.-J."/>
        </authorList>
    </citation>
    <scope>NUCLEOTIDE SEQUENCE [LARGE SCALE GENOMIC DNA]</scope>
    <source>
        <strain evidence="4 5">H1304</strain>
    </source>
</reference>
<proteinExistence type="inferred from homology"/>
<evidence type="ECO:0000313" key="4">
    <source>
        <dbReference type="EMBL" id="PLW77186.1"/>
    </source>
</evidence>
<dbReference type="InterPro" id="IPR038161">
    <property type="entry name" value="VirB9/CagX/TrbG_C_sf"/>
</dbReference>
<name>A0A2N5XRN7_9HYPH</name>
<dbReference type="EMBL" id="PKUQ01000019">
    <property type="protein sequence ID" value="PLW77186.1"/>
    <property type="molecule type" value="Genomic_DNA"/>
</dbReference>
<evidence type="ECO:0000313" key="5">
    <source>
        <dbReference type="Proteomes" id="UP000234881"/>
    </source>
</evidence>
<keyword evidence="2 3" id="KW-0732">Signal</keyword>
<evidence type="ECO:0000256" key="1">
    <source>
        <dbReference type="ARBA" id="ARBA00006135"/>
    </source>
</evidence>
<evidence type="ECO:0008006" key="6">
    <source>
        <dbReference type="Google" id="ProtNLM"/>
    </source>
</evidence>
<dbReference type="InterPro" id="IPR010258">
    <property type="entry name" value="Conjugal_tfr_TrbG/VirB9/CagX"/>
</dbReference>
<sequence length="321" mass="35485">MKNLSILTLSAIAMMLPGLVQAQTAIQRPTPASKARFSQTASAAKQASMGLEAGSELQAKRQANGDFGTLQRSVSLGGQIQEAWSLKGKNQGVHVQEDCGDCVYKVRLREYMASAIVLPEGVNIASVDLGDTDRFDVKRRTKNILVVKPLGAGVDSSMQVYTTDDEVFSFYLRSEMVHSKHTPDLSFKIRRRSASGIQVINFADGAPTEDLATKNIPTGVKDFLKTATFDPSKIRGFDSYKLWGSDDLKPEQVYRDDNFTYIQYGEKWSDLELPTAYVVVDDIDELVNTRVVGTTFIVESTHRLITLKSGQAYMCVQYKGD</sequence>
<dbReference type="RefSeq" id="WP_101533876.1">
    <property type="nucleotide sequence ID" value="NZ_PKUQ01000019.1"/>
</dbReference>
<dbReference type="OrthoDB" id="9815808at2"/>
<gene>
    <name evidence="4" type="ORF">C0081_10965</name>
</gene>
<evidence type="ECO:0000256" key="3">
    <source>
        <dbReference type="SAM" id="SignalP"/>
    </source>
</evidence>
<feature type="chain" id="PRO_5014846854" description="Conjugal transfer protein TrbG" evidence="3">
    <location>
        <begin position="23"/>
        <end position="321"/>
    </location>
</feature>
<keyword evidence="5" id="KW-1185">Reference proteome</keyword>
<dbReference type="Pfam" id="PF03524">
    <property type="entry name" value="CagX"/>
    <property type="match status" value="1"/>
</dbReference>
<accession>A0A2N5XRN7</accession>
<dbReference type="CDD" id="cd06911">
    <property type="entry name" value="VirB9_CagX_TrbG"/>
    <property type="match status" value="1"/>
</dbReference>
<feature type="signal peptide" evidence="3">
    <location>
        <begin position="1"/>
        <end position="22"/>
    </location>
</feature>
<dbReference type="InterPro" id="IPR033645">
    <property type="entry name" value="VirB9/CagX/TrbG_C"/>
</dbReference>
<comment type="caution">
    <text evidence="4">The sequence shown here is derived from an EMBL/GenBank/DDBJ whole genome shotgun (WGS) entry which is preliminary data.</text>
</comment>
<dbReference type="AlphaFoldDB" id="A0A2N5XRN7"/>